<comment type="caution">
    <text evidence="2">The sequence shown here is derived from an EMBL/GenBank/DDBJ whole genome shotgun (WGS) entry which is preliminary data.</text>
</comment>
<gene>
    <name evidence="2" type="ORF">WR25_22776</name>
</gene>
<dbReference type="Pfam" id="PF01682">
    <property type="entry name" value="DB"/>
    <property type="match status" value="1"/>
</dbReference>
<organism evidence="2 3">
    <name type="scientific">Diploscapter pachys</name>
    <dbReference type="NCBI Taxonomy" id="2018661"/>
    <lineage>
        <taxon>Eukaryota</taxon>
        <taxon>Metazoa</taxon>
        <taxon>Ecdysozoa</taxon>
        <taxon>Nematoda</taxon>
        <taxon>Chromadorea</taxon>
        <taxon>Rhabditida</taxon>
        <taxon>Rhabditina</taxon>
        <taxon>Rhabditomorpha</taxon>
        <taxon>Rhabditoidea</taxon>
        <taxon>Rhabditidae</taxon>
        <taxon>Diploscapter</taxon>
    </lineage>
</organism>
<evidence type="ECO:0000259" key="1">
    <source>
        <dbReference type="Pfam" id="PF01682"/>
    </source>
</evidence>
<dbReference type="AlphaFoldDB" id="A0A2A2JJI8"/>
<dbReference type="PANTHER" id="PTHR46705:SF6">
    <property type="entry name" value="DOMAIN OF UNKNOWN FUNCTION DB DOMAIN-CONTAINING PROTEIN"/>
    <property type="match status" value="1"/>
</dbReference>
<feature type="domain" description="Domain of unknown function DB" evidence="1">
    <location>
        <begin position="25"/>
        <end position="127"/>
    </location>
</feature>
<reference evidence="2 3" key="1">
    <citation type="journal article" date="2017" name="Curr. Biol.">
        <title>Genome architecture and evolution of a unichromosomal asexual nematode.</title>
        <authorList>
            <person name="Fradin H."/>
            <person name="Zegar C."/>
            <person name="Gutwein M."/>
            <person name="Lucas J."/>
            <person name="Kovtun M."/>
            <person name="Corcoran D."/>
            <person name="Baugh L.R."/>
            <person name="Kiontke K."/>
            <person name="Gunsalus K."/>
            <person name="Fitch D.H."/>
            <person name="Piano F."/>
        </authorList>
    </citation>
    <scope>NUCLEOTIDE SEQUENCE [LARGE SCALE GENOMIC DNA]</scope>
    <source>
        <strain evidence="2">PF1309</strain>
    </source>
</reference>
<evidence type="ECO:0000313" key="3">
    <source>
        <dbReference type="Proteomes" id="UP000218231"/>
    </source>
</evidence>
<accession>A0A2A2JJI8</accession>
<dbReference type="Proteomes" id="UP000218231">
    <property type="component" value="Unassembled WGS sequence"/>
</dbReference>
<name>A0A2A2JJI8_9BILA</name>
<keyword evidence="3" id="KW-1185">Reference proteome</keyword>
<evidence type="ECO:0000313" key="2">
    <source>
        <dbReference type="EMBL" id="PAV61845.1"/>
    </source>
</evidence>
<proteinExistence type="predicted"/>
<dbReference type="InterPro" id="IPR002602">
    <property type="entry name" value="DB"/>
</dbReference>
<dbReference type="PANTHER" id="PTHR46705">
    <property type="entry name" value="PROTEIN CBG09805"/>
    <property type="match status" value="1"/>
</dbReference>
<dbReference type="OrthoDB" id="5843172at2759"/>
<sequence>MCGYGPSCGYAPRPAPDPNKAFYECCLDRQVLDACLNKCNFQSYNKDALSRMYFKQDACPMEAMTTLQFCAAQGRDHTECCARNGVTTTLAGTKCLLFCDQRLGRSTQLDLTYTPCFDRFESMKACFWHDLTNFYKI</sequence>
<protein>
    <recommendedName>
        <fullName evidence="1">Domain of unknown function DB domain-containing protein</fullName>
    </recommendedName>
</protein>
<dbReference type="EMBL" id="LIAE01010396">
    <property type="protein sequence ID" value="PAV61845.1"/>
    <property type="molecule type" value="Genomic_DNA"/>
</dbReference>